<dbReference type="Gene3D" id="3.10.450.50">
    <property type="match status" value="1"/>
</dbReference>
<dbReference type="SUPFAM" id="SSF54427">
    <property type="entry name" value="NTF2-like"/>
    <property type="match status" value="1"/>
</dbReference>
<dbReference type="SUPFAM" id="SSF81383">
    <property type="entry name" value="F-box domain"/>
    <property type="match status" value="1"/>
</dbReference>
<evidence type="ECO:0000256" key="1">
    <source>
        <dbReference type="SAM" id="SignalP"/>
    </source>
</evidence>
<sequence length="691" mass="79013">MRFTSAFGTVVALGLAVTRCFAVKCSTTVSANDEAQLEALQDFTHSFLVNRNIQVGFDDWIPETYINHNPTTQSGRENALRLLTPFVSDPNLWITVAQVFAGQGFGLLHYRAIIPGQLDIAVMDRFRFNGTCIVEHWDVVQTITVLMTTEVIRSHIYKLHDDLLWCIFALNADMTEDPYASTSEPLSQWKPRAITNIRNTSHVCRSWRQLILSSPSLWGRLIDFKYLTQLPENWRNEIMDRTGDAPLTIVGSVYEDDATHFGFFVDLLRTQWSRIESLEVHLRCDNLHTAKGVISPIYQASKYLRFFHLSLSLPDDEHIRPSNIDLFDNDAPRLSYFSCSFGLERYFNAPWLSQLRHLEVSSPRDGSIDPSLLQWLEKLRSLPQLETIEFSGGISHSYEGWESIPAVVLPLLRYINIHDGLFLAVLLLDRIDCPPTCGVRITTPDYDAPTTPFEVSFIHRVIAKYAERWTTHMRHRTQLTFSMMYKAFMVNQHPANYLTPAWLVPVFHVDIYCAECAQLPLILHYLEAFSSCDFTHITTLSLFTDLFEGMEFDKNVEKFLYSLPNIEVMNTPMESLERLMNLPGILDRTCEGPVFPKLRKVILGDERVRDPSGKVDRGATVGAAFFLWRIDEGVLIDVVDITRCCNRKEMSYLEDVVGLEVVWTGKDGNINKYLCGSGSWDELDFGQGSRE</sequence>
<dbReference type="InterPro" id="IPR032710">
    <property type="entry name" value="NTF2-like_dom_sf"/>
</dbReference>
<dbReference type="EMBL" id="JANKHO010000352">
    <property type="protein sequence ID" value="KAJ3511058.1"/>
    <property type="molecule type" value="Genomic_DNA"/>
</dbReference>
<name>A0A9W8MWM7_9AGAR</name>
<proteinExistence type="predicted"/>
<keyword evidence="1" id="KW-0732">Signal</keyword>
<feature type="signal peptide" evidence="1">
    <location>
        <begin position="1"/>
        <end position="22"/>
    </location>
</feature>
<evidence type="ECO:0008006" key="4">
    <source>
        <dbReference type="Google" id="ProtNLM"/>
    </source>
</evidence>
<dbReference type="OrthoDB" id="2934649at2759"/>
<keyword evidence="3" id="KW-1185">Reference proteome</keyword>
<organism evidence="2 3">
    <name type="scientific">Agrocybe chaxingu</name>
    <dbReference type="NCBI Taxonomy" id="84603"/>
    <lineage>
        <taxon>Eukaryota</taxon>
        <taxon>Fungi</taxon>
        <taxon>Dikarya</taxon>
        <taxon>Basidiomycota</taxon>
        <taxon>Agaricomycotina</taxon>
        <taxon>Agaricomycetes</taxon>
        <taxon>Agaricomycetidae</taxon>
        <taxon>Agaricales</taxon>
        <taxon>Agaricineae</taxon>
        <taxon>Strophariaceae</taxon>
        <taxon>Agrocybe</taxon>
    </lineage>
</organism>
<gene>
    <name evidence="2" type="ORF">NLJ89_g4315</name>
</gene>
<dbReference type="AlphaFoldDB" id="A0A9W8MWM7"/>
<evidence type="ECO:0000313" key="2">
    <source>
        <dbReference type="EMBL" id="KAJ3511058.1"/>
    </source>
</evidence>
<evidence type="ECO:0000313" key="3">
    <source>
        <dbReference type="Proteomes" id="UP001148786"/>
    </source>
</evidence>
<reference evidence="2" key="1">
    <citation type="submission" date="2022-07" db="EMBL/GenBank/DDBJ databases">
        <title>Genome Sequence of Agrocybe chaxingu.</title>
        <authorList>
            <person name="Buettner E."/>
        </authorList>
    </citation>
    <scope>NUCLEOTIDE SEQUENCE</scope>
    <source>
        <strain evidence="2">MP-N11</strain>
    </source>
</reference>
<accession>A0A9W8MWM7</accession>
<comment type="caution">
    <text evidence="2">The sequence shown here is derived from an EMBL/GenBank/DDBJ whole genome shotgun (WGS) entry which is preliminary data.</text>
</comment>
<feature type="chain" id="PRO_5040866959" description="F-box domain-containing protein" evidence="1">
    <location>
        <begin position="23"/>
        <end position="691"/>
    </location>
</feature>
<dbReference type="InterPro" id="IPR036047">
    <property type="entry name" value="F-box-like_dom_sf"/>
</dbReference>
<dbReference type="Gene3D" id="1.20.1280.50">
    <property type="match status" value="1"/>
</dbReference>
<protein>
    <recommendedName>
        <fullName evidence="4">F-box domain-containing protein</fullName>
    </recommendedName>
</protein>
<dbReference type="Proteomes" id="UP001148786">
    <property type="component" value="Unassembled WGS sequence"/>
</dbReference>